<proteinExistence type="predicted"/>
<dbReference type="OrthoDB" id="3106693at2759"/>
<dbReference type="EMBL" id="FUEG01000046">
    <property type="protein sequence ID" value="SJL17640.1"/>
    <property type="molecule type" value="Genomic_DNA"/>
</dbReference>
<reference evidence="3" key="1">
    <citation type="journal article" date="2017" name="Nat. Ecol. Evol.">
        <title>Genome expansion and lineage-specific genetic innovations in the forest pathogenic fungi Armillaria.</title>
        <authorList>
            <person name="Sipos G."/>
            <person name="Prasanna A.N."/>
            <person name="Walter M.C."/>
            <person name="O'Connor E."/>
            <person name="Balint B."/>
            <person name="Krizsan K."/>
            <person name="Kiss B."/>
            <person name="Hess J."/>
            <person name="Varga T."/>
            <person name="Slot J."/>
            <person name="Riley R."/>
            <person name="Boka B."/>
            <person name="Rigling D."/>
            <person name="Barry K."/>
            <person name="Lee J."/>
            <person name="Mihaltcheva S."/>
            <person name="LaButti K."/>
            <person name="Lipzen A."/>
            <person name="Waldron R."/>
            <person name="Moloney N.M."/>
            <person name="Sperisen C."/>
            <person name="Kredics L."/>
            <person name="Vagvoelgyi C."/>
            <person name="Patrignani A."/>
            <person name="Fitzpatrick D."/>
            <person name="Nagy I."/>
            <person name="Doyle S."/>
            <person name="Anderson J.B."/>
            <person name="Grigoriev I.V."/>
            <person name="Gueldener U."/>
            <person name="Muensterkoetter M."/>
            <person name="Nagy L.G."/>
        </authorList>
    </citation>
    <scope>NUCLEOTIDE SEQUENCE [LARGE SCALE GENOMIC DNA]</scope>
    <source>
        <strain evidence="3">C18/9</strain>
    </source>
</reference>
<evidence type="ECO:0000256" key="1">
    <source>
        <dbReference type="SAM" id="Coils"/>
    </source>
</evidence>
<keyword evidence="1" id="KW-0175">Coiled coil</keyword>
<keyword evidence="3" id="KW-1185">Reference proteome</keyword>
<feature type="coiled-coil region" evidence="1">
    <location>
        <begin position="33"/>
        <end position="60"/>
    </location>
</feature>
<name>A0A284S9F8_ARMOS</name>
<dbReference type="AlphaFoldDB" id="A0A284S9F8"/>
<evidence type="ECO:0000313" key="3">
    <source>
        <dbReference type="Proteomes" id="UP000219338"/>
    </source>
</evidence>
<accession>A0A284S9F8</accession>
<dbReference type="Proteomes" id="UP000219338">
    <property type="component" value="Unassembled WGS sequence"/>
</dbReference>
<protein>
    <submittedName>
        <fullName evidence="2">Uncharacterized protein</fullName>
    </submittedName>
</protein>
<sequence>MDAKSLSKALETAAQAISKDVDRMRTSHLKVVRKNGTGTIKEEKRKLAELKENYEKAKDCQLELLGALHRQYLADPEKGQAALRERSEYVAVIFEIMKHAGPPQ</sequence>
<organism evidence="2 3">
    <name type="scientific">Armillaria ostoyae</name>
    <name type="common">Armillaria root rot fungus</name>
    <dbReference type="NCBI Taxonomy" id="47428"/>
    <lineage>
        <taxon>Eukaryota</taxon>
        <taxon>Fungi</taxon>
        <taxon>Dikarya</taxon>
        <taxon>Basidiomycota</taxon>
        <taxon>Agaricomycotina</taxon>
        <taxon>Agaricomycetes</taxon>
        <taxon>Agaricomycetidae</taxon>
        <taxon>Agaricales</taxon>
        <taxon>Marasmiineae</taxon>
        <taxon>Physalacriaceae</taxon>
        <taxon>Armillaria</taxon>
    </lineage>
</organism>
<evidence type="ECO:0000313" key="2">
    <source>
        <dbReference type="EMBL" id="SJL17640.1"/>
    </source>
</evidence>
<gene>
    <name evidence="2" type="ORF">ARMOST_21197</name>
</gene>